<evidence type="ECO:0000259" key="7">
    <source>
        <dbReference type="Pfam" id="PF00155"/>
    </source>
</evidence>
<evidence type="ECO:0000256" key="2">
    <source>
        <dbReference type="ARBA" id="ARBA00005189"/>
    </source>
</evidence>
<evidence type="ECO:0000256" key="3">
    <source>
        <dbReference type="ARBA" id="ARBA00010008"/>
    </source>
</evidence>
<evidence type="ECO:0000313" key="9">
    <source>
        <dbReference type="Proteomes" id="UP000198858"/>
    </source>
</evidence>
<dbReference type="EMBL" id="LT629745">
    <property type="protein sequence ID" value="SDR83988.1"/>
    <property type="molecule type" value="Genomic_DNA"/>
</dbReference>
<dbReference type="GO" id="GO:0009102">
    <property type="term" value="P:biotin biosynthetic process"/>
    <property type="evidence" value="ECO:0007669"/>
    <property type="project" value="TreeGrafter"/>
</dbReference>
<name>A0A1H1MB46_9FLAO</name>
<dbReference type="PANTHER" id="PTHR13693:SF77">
    <property type="entry name" value="8-AMINO-7-OXONONANOATE SYNTHASE"/>
    <property type="match status" value="1"/>
</dbReference>
<dbReference type="PROSITE" id="PS00599">
    <property type="entry name" value="AA_TRANSFER_CLASS_2"/>
    <property type="match status" value="1"/>
</dbReference>
<feature type="domain" description="Aminotransferase class I/classII large" evidence="7">
    <location>
        <begin position="30"/>
        <end position="375"/>
    </location>
</feature>
<dbReference type="InterPro" id="IPR050087">
    <property type="entry name" value="AON_synthase_class-II"/>
</dbReference>
<evidence type="ECO:0000256" key="1">
    <source>
        <dbReference type="ARBA" id="ARBA00001933"/>
    </source>
</evidence>
<dbReference type="GO" id="GO:0030170">
    <property type="term" value="F:pyridoxal phosphate binding"/>
    <property type="evidence" value="ECO:0007669"/>
    <property type="project" value="InterPro"/>
</dbReference>
<dbReference type="InterPro" id="IPR004839">
    <property type="entry name" value="Aminotransferase_I/II_large"/>
</dbReference>
<dbReference type="InterPro" id="IPR015422">
    <property type="entry name" value="PyrdxlP-dep_Trfase_small"/>
</dbReference>
<dbReference type="STRING" id="1250231.SAMN04488552_1232"/>
<evidence type="ECO:0000313" key="8">
    <source>
        <dbReference type="EMBL" id="SDR83988.1"/>
    </source>
</evidence>
<comment type="pathway">
    <text evidence="2">Lipid metabolism.</text>
</comment>
<reference evidence="8 9" key="1">
    <citation type="submission" date="2016-10" db="EMBL/GenBank/DDBJ databases">
        <authorList>
            <person name="Varghese N."/>
            <person name="Submissions S."/>
        </authorList>
    </citation>
    <scope>NUCLEOTIDE SEQUENCE [LARGE SCALE GENOMIC DNA]</scope>
    <source>
        <strain evidence="8 9">Mar_2010_102</strain>
    </source>
</reference>
<evidence type="ECO:0000256" key="4">
    <source>
        <dbReference type="ARBA" id="ARBA00022679"/>
    </source>
</evidence>
<proteinExistence type="inferred from homology"/>
<dbReference type="GO" id="GO:0016740">
    <property type="term" value="F:transferase activity"/>
    <property type="evidence" value="ECO:0007669"/>
    <property type="project" value="UniProtKB-KW"/>
</dbReference>
<comment type="similarity">
    <text evidence="3">Belongs to the class-II pyridoxal-phosphate-dependent aminotransferase family. BioF subfamily.</text>
</comment>
<dbReference type="InterPro" id="IPR001917">
    <property type="entry name" value="Aminotrans_II_pyridoxalP_BS"/>
</dbReference>
<gene>
    <name evidence="8" type="ORF">SAMN04488552_1232</name>
</gene>
<organism evidence="8 9">
    <name type="scientific">Christiangramia echinicola</name>
    <dbReference type="NCBI Taxonomy" id="279359"/>
    <lineage>
        <taxon>Bacteria</taxon>
        <taxon>Pseudomonadati</taxon>
        <taxon>Bacteroidota</taxon>
        <taxon>Flavobacteriia</taxon>
        <taxon>Flavobacteriales</taxon>
        <taxon>Flavobacteriaceae</taxon>
        <taxon>Christiangramia</taxon>
    </lineage>
</organism>
<dbReference type="Gene3D" id="3.90.1150.10">
    <property type="entry name" value="Aspartate Aminotransferase, domain 1"/>
    <property type="match status" value="1"/>
</dbReference>
<dbReference type="AlphaFoldDB" id="A0A1H1MB46"/>
<evidence type="ECO:0000256" key="6">
    <source>
        <dbReference type="RuleBase" id="RU003693"/>
    </source>
</evidence>
<dbReference type="Pfam" id="PF00155">
    <property type="entry name" value="Aminotran_1_2"/>
    <property type="match status" value="1"/>
</dbReference>
<accession>A0A1H1MB46</accession>
<dbReference type="RefSeq" id="WP_089661708.1">
    <property type="nucleotide sequence ID" value="NZ_LT629745.1"/>
</dbReference>
<dbReference type="Gene3D" id="3.40.640.10">
    <property type="entry name" value="Type I PLP-dependent aspartate aminotransferase-like (Major domain)"/>
    <property type="match status" value="1"/>
</dbReference>
<protein>
    <submittedName>
        <fullName evidence="8">8-amino-7-oxononanoate synthase</fullName>
    </submittedName>
</protein>
<keyword evidence="9" id="KW-1185">Reference proteome</keyword>
<dbReference type="SUPFAM" id="SSF53383">
    <property type="entry name" value="PLP-dependent transferases"/>
    <property type="match status" value="1"/>
</dbReference>
<sequence length="385" mass="42673">MQKLPLKLEKRLQKRIEDNSFRKLLPSANGVDFFSNDYIGFSRSRLIADNVLKISQQSGGLNGSTGSRLLSGNHSLFKILENQLSSFHNSQAALIFNSGYDANIGFFSAVPQKGDIILYDEYSHASIRDGMKMSLANNFKFRHNDLEDLESKLIRSSSKKPGSVIYIVTESVFSMDGDMPDLIKIAELAEKYDARLIIDEAHATGVIGEKGQGLVQELKLESKVFARIHTFGKAMGCHGAAILCSNKLKEYLVNFCRTFIYTTALSPHSVAAISAAYRFLDSDKDSLKNLKENIKYFKLEVQKNNLQDIIIESDSAIQACIISGNTRVKLAASDLADNGFVVKAILAPTVPSGSERLRFCLHSYNSKHEISEVLKVLGNFVANNK</sequence>
<keyword evidence="4" id="KW-0808">Transferase</keyword>
<evidence type="ECO:0000256" key="5">
    <source>
        <dbReference type="ARBA" id="ARBA00022898"/>
    </source>
</evidence>
<dbReference type="InterPro" id="IPR015424">
    <property type="entry name" value="PyrdxlP-dep_Trfase"/>
</dbReference>
<dbReference type="InterPro" id="IPR015421">
    <property type="entry name" value="PyrdxlP-dep_Trfase_major"/>
</dbReference>
<keyword evidence="5 6" id="KW-0663">Pyridoxal phosphate</keyword>
<dbReference type="Proteomes" id="UP000198858">
    <property type="component" value="Chromosome I"/>
</dbReference>
<comment type="cofactor">
    <cofactor evidence="1 6">
        <name>pyridoxal 5'-phosphate</name>
        <dbReference type="ChEBI" id="CHEBI:597326"/>
    </cofactor>
</comment>
<dbReference type="PANTHER" id="PTHR13693">
    <property type="entry name" value="CLASS II AMINOTRANSFERASE/8-AMINO-7-OXONONANOATE SYNTHASE"/>
    <property type="match status" value="1"/>
</dbReference>